<dbReference type="RefSeq" id="WP_225696520.1">
    <property type="nucleotide sequence ID" value="NZ_JAIXNE010000001.1"/>
</dbReference>
<evidence type="ECO:0000313" key="2">
    <source>
        <dbReference type="Proteomes" id="UP001139409"/>
    </source>
</evidence>
<sequence length="303" mass="34435">MKKYTILTILIVTLFSSVAWSQSFYNFNRQRDIILSFGTGTSAYFGDLNDPGDIFDTRWNINLGLEYFLNDRISVRGELMYFSLAGDDESSNTEGRVRRNLSFTSDNGELNFVGIFNFRRNGRRFYQRPGVNGYVFGGLGLAYFQPKAIVPDVYVDDFGNSTPLPNAGEKIALKPLMTEGVDYNRVSLVIPFGGGVRFKAGPFFNIALEAGYRITFTDYLDDVSTTFRDQSIFGNDLTARALADRRPEIGLPRLAPGKRRGDSSDNDGYMIYNIKVEYYLPTHIMSTSKFKKNRRRSKRPRSQ</sequence>
<name>A0A9X1HNU0_9BACT</name>
<comment type="caution">
    <text evidence="1">The sequence shown here is derived from an EMBL/GenBank/DDBJ whole genome shotgun (WGS) entry which is preliminary data.</text>
</comment>
<accession>A0A9X1HNU0</accession>
<proteinExistence type="predicted"/>
<reference evidence="1" key="1">
    <citation type="submission" date="2021-09" db="EMBL/GenBank/DDBJ databases">
        <title>Fulvivirga sp. isolated from coastal sediment.</title>
        <authorList>
            <person name="Yu H."/>
        </authorList>
    </citation>
    <scope>NUCLEOTIDE SEQUENCE</scope>
    <source>
        <strain evidence="1">1062</strain>
    </source>
</reference>
<evidence type="ECO:0008006" key="3">
    <source>
        <dbReference type="Google" id="ProtNLM"/>
    </source>
</evidence>
<dbReference type="InterPro" id="IPR011250">
    <property type="entry name" value="OMP/PagP_B-barrel"/>
</dbReference>
<protein>
    <recommendedName>
        <fullName evidence="3">DUF6089 domain-containing protein</fullName>
    </recommendedName>
</protein>
<evidence type="ECO:0000313" key="1">
    <source>
        <dbReference type="EMBL" id="MCA6073402.1"/>
    </source>
</evidence>
<dbReference type="AlphaFoldDB" id="A0A9X1HNU0"/>
<keyword evidence="2" id="KW-1185">Reference proteome</keyword>
<dbReference type="Proteomes" id="UP001139409">
    <property type="component" value="Unassembled WGS sequence"/>
</dbReference>
<dbReference type="EMBL" id="JAIXNE010000001">
    <property type="protein sequence ID" value="MCA6073402.1"/>
    <property type="molecule type" value="Genomic_DNA"/>
</dbReference>
<dbReference type="SUPFAM" id="SSF56925">
    <property type="entry name" value="OMPA-like"/>
    <property type="match status" value="1"/>
</dbReference>
<organism evidence="1 2">
    <name type="scientific">Fulvivirga sedimenti</name>
    <dbReference type="NCBI Taxonomy" id="2879465"/>
    <lineage>
        <taxon>Bacteria</taxon>
        <taxon>Pseudomonadati</taxon>
        <taxon>Bacteroidota</taxon>
        <taxon>Cytophagia</taxon>
        <taxon>Cytophagales</taxon>
        <taxon>Fulvivirgaceae</taxon>
        <taxon>Fulvivirga</taxon>
    </lineage>
</organism>
<gene>
    <name evidence="1" type="ORF">LDX50_00895</name>
</gene>